<dbReference type="PROSITE" id="PS00889">
    <property type="entry name" value="CNMP_BINDING_2"/>
    <property type="match status" value="1"/>
</dbReference>
<protein>
    <recommendedName>
        <fullName evidence="2">Cyclic nucleotide-binding domain-containing protein</fullName>
    </recommendedName>
</protein>
<dbReference type="SUPFAM" id="SSF51206">
    <property type="entry name" value="cAMP-binding domain-like"/>
    <property type="match status" value="2"/>
</dbReference>
<organism evidence="3">
    <name type="scientific">Chrysotila carterae</name>
    <name type="common">Marine alga</name>
    <name type="synonym">Syracosphaera carterae</name>
    <dbReference type="NCBI Taxonomy" id="13221"/>
    <lineage>
        <taxon>Eukaryota</taxon>
        <taxon>Haptista</taxon>
        <taxon>Haptophyta</taxon>
        <taxon>Prymnesiophyceae</taxon>
        <taxon>Isochrysidales</taxon>
        <taxon>Isochrysidaceae</taxon>
        <taxon>Chrysotila</taxon>
    </lineage>
</organism>
<proteinExistence type="predicted"/>
<dbReference type="PANTHER" id="PTHR24567:SF74">
    <property type="entry name" value="HTH-TYPE TRANSCRIPTIONAL REGULATOR ARCR"/>
    <property type="match status" value="1"/>
</dbReference>
<dbReference type="InterPro" id="IPR014710">
    <property type="entry name" value="RmlC-like_jellyroll"/>
</dbReference>
<dbReference type="EMBL" id="HBIZ01021497">
    <property type="protein sequence ID" value="CAE0760975.1"/>
    <property type="molecule type" value="Transcribed_RNA"/>
</dbReference>
<feature type="domain" description="Cyclic nucleotide-binding" evidence="2">
    <location>
        <begin position="296"/>
        <end position="393"/>
    </location>
</feature>
<sequence length="670" mass="72058">MDKMPAEVVLLPFCSRRPERPLSSPGKLWHKEGSQSVSGPDTANSASSPRNHQTRSCRGPNSNVELGRSWSPDAQSVAPLTRSTRYLSPRNAGSHGYPQSPRFSASRPCHTARLIPQRASPRAAGFGTGDWMLAMPAVPVRPARAHGSRPATAACSGRAETKQGCSSPLRSQTPIAWGSAPVSGRLCEVHTPLDCANPELRSPGTSEGEACGVGSSAASPSSQPPSHRREEWSLDPSAQKQPHLPHASTSWVLPEGTTANLPDSIPSCSDGVASVPPQAAPLSVDAMAALVRQVRWFASLSDADINRLLERASVREFPRYAMICREGGKGSHLYVVMSGTVRISSTKNGSVILQPGGVFGESCIRSGTRREETAQALQATRLMQIGLEALEVLESQVEVEAMKMLAVERGLVSAAFFKDVPHVTRREVARLLQIEYAVPGELIFSEGDASSAVYFILEGSATAVTDTDSLGTASIAEYRPDSERPWFGELALLGRAPRAAAIRAVEPCTLFVLKRPDFARFLELVPAFETLVTRSQTAYNSINSVRARTHARRRHEQAAERLVREDDETRNHGQNGGVGGGVSCDSGGGDSGGGCGPAPSIDGGDKACDRVWGRWERILSRVLAMVPSPLSMADPALKRMLKLRARSEKQQSAIIQRRRKARPEHTDFVG</sequence>
<dbReference type="Gene3D" id="2.60.120.10">
    <property type="entry name" value="Jelly Rolls"/>
    <property type="match status" value="2"/>
</dbReference>
<name>A0A7S4EYL2_CHRCT</name>
<dbReference type="SMART" id="SM00100">
    <property type="entry name" value="cNMP"/>
    <property type="match status" value="2"/>
</dbReference>
<accession>A0A7S4EYL2</accession>
<dbReference type="InterPro" id="IPR000595">
    <property type="entry name" value="cNMP-bd_dom"/>
</dbReference>
<reference evidence="3" key="1">
    <citation type="submission" date="2021-01" db="EMBL/GenBank/DDBJ databases">
        <authorList>
            <person name="Corre E."/>
            <person name="Pelletier E."/>
            <person name="Niang G."/>
            <person name="Scheremetjew M."/>
            <person name="Finn R."/>
            <person name="Kale V."/>
            <person name="Holt S."/>
            <person name="Cochrane G."/>
            <person name="Meng A."/>
            <person name="Brown T."/>
            <person name="Cohen L."/>
        </authorList>
    </citation>
    <scope>NUCLEOTIDE SEQUENCE</scope>
    <source>
        <strain evidence="3">CCMP645</strain>
    </source>
</reference>
<dbReference type="InterPro" id="IPR018488">
    <property type="entry name" value="cNMP-bd_CS"/>
</dbReference>
<feature type="region of interest" description="Disordered" evidence="1">
    <location>
        <begin position="648"/>
        <end position="670"/>
    </location>
</feature>
<dbReference type="GO" id="GO:0005829">
    <property type="term" value="C:cytosol"/>
    <property type="evidence" value="ECO:0007669"/>
    <property type="project" value="TreeGrafter"/>
</dbReference>
<gene>
    <name evidence="3" type="ORF">PCAR00345_LOCUS13587</name>
</gene>
<evidence type="ECO:0000313" key="3">
    <source>
        <dbReference type="EMBL" id="CAE0760975.1"/>
    </source>
</evidence>
<dbReference type="InterPro" id="IPR050397">
    <property type="entry name" value="Env_Response_Regulators"/>
</dbReference>
<feature type="region of interest" description="Disordered" evidence="1">
    <location>
        <begin position="198"/>
        <end position="256"/>
    </location>
</feature>
<feature type="region of interest" description="Disordered" evidence="1">
    <location>
        <begin position="1"/>
        <end position="106"/>
    </location>
</feature>
<dbReference type="PANTHER" id="PTHR24567">
    <property type="entry name" value="CRP FAMILY TRANSCRIPTIONAL REGULATORY PROTEIN"/>
    <property type="match status" value="1"/>
</dbReference>
<dbReference type="Pfam" id="PF00027">
    <property type="entry name" value="cNMP_binding"/>
    <property type="match status" value="2"/>
</dbReference>
<dbReference type="GO" id="GO:0003700">
    <property type="term" value="F:DNA-binding transcription factor activity"/>
    <property type="evidence" value="ECO:0007669"/>
    <property type="project" value="TreeGrafter"/>
</dbReference>
<feature type="domain" description="Cyclic nucleotide-binding" evidence="2">
    <location>
        <begin position="416"/>
        <end position="522"/>
    </location>
</feature>
<feature type="compositionally biased region" description="Gly residues" evidence="1">
    <location>
        <begin position="574"/>
        <end position="596"/>
    </location>
</feature>
<feature type="region of interest" description="Disordered" evidence="1">
    <location>
        <begin position="549"/>
        <end position="600"/>
    </location>
</feature>
<feature type="compositionally biased region" description="Polar residues" evidence="1">
    <location>
        <begin position="34"/>
        <end position="64"/>
    </location>
</feature>
<dbReference type="InterPro" id="IPR018490">
    <property type="entry name" value="cNMP-bd_dom_sf"/>
</dbReference>
<evidence type="ECO:0000256" key="1">
    <source>
        <dbReference type="SAM" id="MobiDB-lite"/>
    </source>
</evidence>
<evidence type="ECO:0000259" key="2">
    <source>
        <dbReference type="PROSITE" id="PS50042"/>
    </source>
</evidence>
<feature type="compositionally biased region" description="Polar residues" evidence="1">
    <location>
        <begin position="247"/>
        <end position="256"/>
    </location>
</feature>
<feature type="compositionally biased region" description="Low complexity" evidence="1">
    <location>
        <begin position="215"/>
        <end position="225"/>
    </location>
</feature>
<dbReference type="PROSITE" id="PS50042">
    <property type="entry name" value="CNMP_BINDING_3"/>
    <property type="match status" value="2"/>
</dbReference>
<dbReference type="AlphaFoldDB" id="A0A7S4EYL2"/>
<feature type="compositionally biased region" description="Basic and acidic residues" evidence="1">
    <location>
        <begin position="556"/>
        <end position="571"/>
    </location>
</feature>
<dbReference type="CDD" id="cd00038">
    <property type="entry name" value="CAP_ED"/>
    <property type="match status" value="2"/>
</dbReference>